<dbReference type="InterPro" id="IPR056779">
    <property type="entry name" value="Csf1_C"/>
</dbReference>
<reference evidence="5 6" key="1">
    <citation type="submission" date="2016-05" db="EMBL/GenBank/DDBJ databases">
        <title>Comparative genomics of biotechnologically important yeasts.</title>
        <authorList>
            <consortium name="DOE Joint Genome Institute"/>
            <person name="Riley R."/>
            <person name="Haridas S."/>
            <person name="Wolfe K.H."/>
            <person name="Lopes M.R."/>
            <person name="Hittinger C.T."/>
            <person name="Goker M."/>
            <person name="Salamov A."/>
            <person name="Wisecaver J."/>
            <person name="Long T.M."/>
            <person name="Aerts A.L."/>
            <person name="Barry K."/>
            <person name="Choi C."/>
            <person name="Clum A."/>
            <person name="Coughlan A.Y."/>
            <person name="Deshpande S."/>
            <person name="Douglass A.P."/>
            <person name="Hanson S.J."/>
            <person name="Klenk H.-P."/>
            <person name="LaButti K."/>
            <person name="Lapidus A."/>
            <person name="Lindquist E."/>
            <person name="Lipzen A."/>
            <person name="Meier-kolthoff J.P."/>
            <person name="Ohm R.A."/>
            <person name="Otillar R.P."/>
            <person name="Pangilinan J."/>
            <person name="Peng Y."/>
            <person name="Rokas A."/>
            <person name="Rosa C.A."/>
            <person name="Scheuner C."/>
            <person name="Sibirny A.A."/>
            <person name="Slot J.C."/>
            <person name="Stielow J.B."/>
            <person name="Sun H."/>
            <person name="Kurtzman C.P."/>
            <person name="Blackwell M."/>
            <person name="Grigoriev I.V."/>
            <person name="Jeffries T.W."/>
        </authorList>
    </citation>
    <scope>NUCLEOTIDE SEQUENCE [LARGE SCALE GENOMIC DNA]</scope>
    <source>
        <strain evidence="5 6">NRRL YB-4993</strain>
    </source>
</reference>
<keyword evidence="2" id="KW-1133">Transmembrane helix</keyword>
<feature type="domain" description="Csf1 C-terminal region" evidence="4">
    <location>
        <begin position="1760"/>
        <end position="2914"/>
    </location>
</feature>
<dbReference type="PANTHER" id="PTHR32085">
    <property type="entry name" value="PROTEIN CSF1"/>
    <property type="match status" value="1"/>
</dbReference>
<evidence type="ECO:0000313" key="5">
    <source>
        <dbReference type="EMBL" id="OBA21051.1"/>
    </source>
</evidence>
<dbReference type="STRING" id="869754.A0A1A0HAL3"/>
<evidence type="ECO:0008006" key="7">
    <source>
        <dbReference type="Google" id="ProtNLM"/>
    </source>
</evidence>
<dbReference type="GeneID" id="30027020"/>
<feature type="transmembrane region" description="Helical" evidence="2">
    <location>
        <begin position="25"/>
        <end position="49"/>
    </location>
</feature>
<gene>
    <name evidence="5" type="ORF">METBIDRAFT_11635</name>
</gene>
<dbReference type="RefSeq" id="XP_018711561.1">
    <property type="nucleotide sequence ID" value="XM_018854044.1"/>
</dbReference>
<dbReference type="EMBL" id="LXTC01000003">
    <property type="protein sequence ID" value="OBA21051.1"/>
    <property type="molecule type" value="Genomic_DNA"/>
</dbReference>
<evidence type="ECO:0000259" key="4">
    <source>
        <dbReference type="Pfam" id="PF25038"/>
    </source>
</evidence>
<evidence type="ECO:0000256" key="1">
    <source>
        <dbReference type="SAM" id="MobiDB-lite"/>
    </source>
</evidence>
<keyword evidence="6" id="KW-1185">Reference proteome</keyword>
<name>A0A1A0HAL3_9ASCO</name>
<feature type="region of interest" description="Disordered" evidence="1">
    <location>
        <begin position="2808"/>
        <end position="2829"/>
    </location>
</feature>
<dbReference type="InterPro" id="IPR048636">
    <property type="entry name" value="Csf1_N"/>
</dbReference>
<comment type="caution">
    <text evidence="5">The sequence shown here is derived from an EMBL/GenBank/DDBJ whole genome shotgun (WGS) entry which is preliminary data.</text>
</comment>
<sequence>MASSLSSLLGTASMASWEYLVNWELVVILSVTFVFYFARLVGFLLSALLKAVLWKRYRVRVTVGAFRVAPLGGRIMARNVVVLTADYTVSLLRANLTWRYWLVRATRLPRVYFAADPAEPAAASSAAHNARLPPAWRLDVDGLEVFMYNRTPAYDAMDAALRAAAGLTTVKRGALVLGNHAAPAVLVASFRAARGLWDVAPSAAPCDAGRSTWDFHMDRFQVHMKPNITHDARRYTGTGLPSAALAPRGARNTPGVRGLRGLRKALARLRRRRATHTDGPAEWLGLRRYIGDTAAGRAAAAPDSEEYAKYSLLLDSVATQLVYYYDTPGVQPRGDAPGPPRTGVDLVLSTATVHYGPWAERQRGPLQALFFPGLARDARAAVPCPPGARRSYAGFDVLVVARTELIVRVPTREFSKDKEELAARDDAKPSNTRPFGWLELKLGAGSLLRHATVFEASARGWPHTLALDAAGLEVRTSVTHDVVFAAERHAVRADIGLPLAWNGPCAWSFDMDSAGGRFFVLREHVTLFADVVADFGAGLPPAFEHHRAFTYALRWAVRDVLLFFNVNDHNIINDPLDFDSNKYICCSAPSLAVRVDIPADGMFAACSTVDYAVSVPRLDVTLMVPPWHTAGAFMHGSRKMGCTGPLELAGAYTYYANVELDHNNFATINVTADDITLLFHGYWIRCLFTFRENYFGDFVNFRTFEEYILSEGMGNRDSASASLKSSSEHTSTEYWSFPKAENDVHLLFSFMARQGMIVVPCLIYDHANHINLSFDYLDVDIHICLLYMDLQADFSTAKGFQVSADTLPSRETVFDRLIYSDLLALRAPEIIIDTFSVHTHRMLGVDDLTYHCKWDFACDLISIDGPPSILSCIDMLLDNFILGYKDLENSLIYQVPVVYDAAHFSFRCPQIRIRLQMDAPKTFLEVHLDDVLATFNDVANNRYSTRDSFLLPRIVMQITDESEGIKYNAFVETSLHLTNFGQKLNMKEHRDLQHEHIKRNDATTHRTSFFLYPEERDEQFNAAKNSMFSTISLPIASFPLTNDYLSFSETSESRSTAESLSGYTSLDQSSVAGDEMYPTTTYMDDDFKPLSQPEDQYKNDSLVLKFETFKACICPKGLQGLSELALGTEDSDIEMLLDKLQCGIMKELKHLILPISTIDNVRLVSPLVDVRIVEQSMSFPESAFYTSPSSPVLTLTISEPSVVIRKQNYRTRLGSYLEEQSALTLALHVSDIYASVSTPSCFAAALTVQASGVESWCTKNEESTLVVSFLLNALKVNADEQMLPEIICFVKSLLQGADRAIQNFKRSTENSQRWKRDLIYSLCNFALVNKILSDPEVITKPARILRSNRDHVRFYESWKMLTKLRSIAEEMISSEGNRYSSNNESQKAPNDAFVFVSESFKAWRPWEGNMKQRENFLYRIYNESKGFDNGLQAFFKITSLEINLTGSTDNYLAFSKINLQATTLLGTKTKDTERQVKNESKRVDIVLNVDAIDLTLNSSIISILDLFRNSDIAGNRNSAKNFDMENTGSTNFVFSILIYLSSLRCRFNFINTHVDMAINEFAASTIGTLSMGSTFSVGWALTLGEMGIHFGKQDVKYLSLVSEETSLIATGLKDISQITLVLQLNTKDLNLKVFDDQNTIETVITEFLNEDLSSFSGFKTPREGNKTLVESTKTGNSLFARSVTLAFSVEKFLFLIDILHPLKIQGILAGARSNIQVSDFENFGEYSHKSFSLEIGIYDVSVMRSKSSEFSISTTATRLEDIWLIKTDILSDYVKVITPLLVNSLDTFLKNKNVIEKKIDTLRRAVLNSLLIHTKSDNKSTDVAQQITPVESKTDNFCFKVQLTQKYFGWFTFKDQTRLTIELEDSRVSLAKSAGRNMPMIPVSGELVFPVTRITIYSPLFSIGLSTLLDYHLSVKLLNNTASKESGQGGQSLQVESEYFRVCLSPPILFKIFELTDGLKRVIDEHDKSAAQRLPQEQLPPLRSGSRRSYFTSVHVLSYNFCIGWLFGASYKDYPGLILGAERIFAVTKADLGKLTVIGGYLSVAHGSSSSNFYSSTSEIDNLNRAFMPKLQLNYYVDQHQKLWLTLKGDELDVRCMSNSTVLIERGMKSGTEMRSYFVAKSKRAAYMKENSKELKLVTKAKTEAPRKTFNPHFSAVQFTVVFVGARVFIYKLQEDNLQEEPNSLTLQSPAMLMVIDYKHLKNASVKHILKTEILMSQSDNTVYSSCVPVVEDFVHTFKDLFKISQEKQSLIQIPDKESKPSNLGTEFGRLFEQADIHVGIRIEKQKISLSCEPTAKVAAVVEYDGASIMACSGVEAFDSIYILGQINSISASLQHIYSDERSGSLLIKNIVLSSMLGFRQNLEIVSSCCISDIGGYIKMKQYQDVDLFRDIWFPETYSSSVQEVHEEPSRNHTQTPKNCKDSSVSGVSVALDFIFSNIMLEVDFGPALGIMALEVDKGWALSKKISSWSYELKLGFQTLLVGSEGRLGGYLKVGGFFLNSAVEWKLDELPVLEVPLVHMAAGFGEIQLKSIFDEHVFAFANLKGWRFDVFNRKNGTNVSKDHLFVSIRYTRAEAYLTSLAVSDFYDIYETISRMIDEKRTSYKEILKDSNKESLMSRACSSEFLEVAKKLDTQIEVFTGVTTLHVYPHSFHDSKVFVIHLDRSTANFTQNEYEFGVSNQIELQLNNVKASFSSTAGATKENTQEFDVDALSEYASRAKGGTILEFPRFMISMRTYQKLGTNVVEYLFQSSFGGTVDIRWNLGSVNCVREMYSAHKRALLSRTEASKNHAAASKEDLDFNDIIAQNPVSSTSKAGEEAEKMLSSTEAPHKDFDKDIQQTMENVTSKSKFTYLALAPAIIEAPRLKELGNATPPLEWFGLHRNKFPDATHQLVIVTLQKLIHEIESEYSKTLGKA</sequence>
<evidence type="ECO:0000256" key="2">
    <source>
        <dbReference type="SAM" id="Phobius"/>
    </source>
</evidence>
<keyword evidence="2" id="KW-0472">Membrane</keyword>
<accession>A0A1A0HAL3</accession>
<dbReference type="PANTHER" id="PTHR32085:SF3">
    <property type="entry name" value="PROTEIN CSF1"/>
    <property type="match status" value="1"/>
</dbReference>
<dbReference type="Pfam" id="PF25038">
    <property type="entry name" value="Csf1_C"/>
    <property type="match status" value="1"/>
</dbReference>
<dbReference type="OrthoDB" id="10051416at2759"/>
<keyword evidence="2" id="KW-0812">Transmembrane</keyword>
<dbReference type="Proteomes" id="UP000092555">
    <property type="component" value="Unassembled WGS sequence"/>
</dbReference>
<evidence type="ECO:0000313" key="6">
    <source>
        <dbReference type="Proteomes" id="UP000092555"/>
    </source>
</evidence>
<dbReference type="GO" id="GO:0016020">
    <property type="term" value="C:membrane"/>
    <property type="evidence" value="ECO:0007669"/>
    <property type="project" value="InterPro"/>
</dbReference>
<dbReference type="Pfam" id="PF21678">
    <property type="entry name" value="Csf1_N"/>
    <property type="match status" value="1"/>
</dbReference>
<proteinExistence type="predicted"/>
<evidence type="ECO:0000259" key="3">
    <source>
        <dbReference type="Pfam" id="PF21678"/>
    </source>
</evidence>
<feature type="domain" description="Csf1 N-terminal" evidence="3">
    <location>
        <begin position="171"/>
        <end position="1043"/>
    </location>
</feature>
<dbReference type="InterPro" id="IPR029636">
    <property type="entry name" value="Csf1"/>
</dbReference>
<organism evidence="5 6">
    <name type="scientific">Metschnikowia bicuspidata var. bicuspidata NRRL YB-4993</name>
    <dbReference type="NCBI Taxonomy" id="869754"/>
    <lineage>
        <taxon>Eukaryota</taxon>
        <taxon>Fungi</taxon>
        <taxon>Dikarya</taxon>
        <taxon>Ascomycota</taxon>
        <taxon>Saccharomycotina</taxon>
        <taxon>Pichiomycetes</taxon>
        <taxon>Metschnikowiaceae</taxon>
        <taxon>Metschnikowia</taxon>
    </lineage>
</organism>
<protein>
    <recommendedName>
        <fullName evidence="7">Protein CSF1</fullName>
    </recommendedName>
</protein>
<dbReference type="GO" id="GO:0006113">
    <property type="term" value="P:fermentation"/>
    <property type="evidence" value="ECO:0007669"/>
    <property type="project" value="InterPro"/>
</dbReference>